<keyword evidence="6" id="KW-0560">Oxidoreductase</keyword>
<dbReference type="AlphaFoldDB" id="A0A382I7Q1"/>
<keyword evidence="5" id="KW-0274">FAD</keyword>
<dbReference type="Pfam" id="PF02219">
    <property type="entry name" value="MTHFR"/>
    <property type="match status" value="1"/>
</dbReference>
<dbReference type="GO" id="GO:0035999">
    <property type="term" value="P:tetrahydrofolate interconversion"/>
    <property type="evidence" value="ECO:0007669"/>
    <property type="project" value="UniProtKB-UniPathway"/>
</dbReference>
<dbReference type="UniPathway" id="UPA00193"/>
<evidence type="ECO:0000313" key="7">
    <source>
        <dbReference type="EMBL" id="SVB95405.1"/>
    </source>
</evidence>
<comment type="cofactor">
    <cofactor evidence="1">
        <name>FAD</name>
        <dbReference type="ChEBI" id="CHEBI:57692"/>
    </cofactor>
</comment>
<dbReference type="PANTHER" id="PTHR45754:SF3">
    <property type="entry name" value="METHYLENETETRAHYDROFOLATE REDUCTASE (NADPH)"/>
    <property type="match status" value="1"/>
</dbReference>
<dbReference type="EMBL" id="UINC01065583">
    <property type="protein sequence ID" value="SVB95405.1"/>
    <property type="molecule type" value="Genomic_DNA"/>
</dbReference>
<organism evidence="7">
    <name type="scientific">marine metagenome</name>
    <dbReference type="NCBI Taxonomy" id="408172"/>
    <lineage>
        <taxon>unclassified sequences</taxon>
        <taxon>metagenomes</taxon>
        <taxon>ecological metagenomes</taxon>
    </lineage>
</organism>
<evidence type="ECO:0000256" key="5">
    <source>
        <dbReference type="ARBA" id="ARBA00022827"/>
    </source>
</evidence>
<sequence length="115" mass="12832">MIKDISFEFFPPRTEKMEQNLKQNIGKLMELSPKFVSITYGAGGTTRDKTHKIISKLISETDLNVAAHLTCVNSSVNEIDEVIENYTSIGVKHIVALRGDMKDLGQFTPHPKGLN</sequence>
<evidence type="ECO:0000256" key="1">
    <source>
        <dbReference type="ARBA" id="ARBA00001974"/>
    </source>
</evidence>
<protein>
    <submittedName>
        <fullName evidence="7">Uncharacterized protein</fullName>
    </submittedName>
</protein>
<reference evidence="7" key="1">
    <citation type="submission" date="2018-05" db="EMBL/GenBank/DDBJ databases">
        <authorList>
            <person name="Lanie J.A."/>
            <person name="Ng W.-L."/>
            <person name="Kazmierczak K.M."/>
            <person name="Andrzejewski T.M."/>
            <person name="Davidsen T.M."/>
            <person name="Wayne K.J."/>
            <person name="Tettelin H."/>
            <person name="Glass J.I."/>
            <person name="Rusch D."/>
            <person name="Podicherti R."/>
            <person name="Tsui H.-C.T."/>
            <person name="Winkler M.E."/>
        </authorList>
    </citation>
    <scope>NUCLEOTIDE SEQUENCE</scope>
</reference>
<comment type="similarity">
    <text evidence="3">Belongs to the methylenetetrahydrofolate reductase family.</text>
</comment>
<keyword evidence="4" id="KW-0285">Flavoprotein</keyword>
<evidence type="ECO:0000256" key="6">
    <source>
        <dbReference type="ARBA" id="ARBA00023002"/>
    </source>
</evidence>
<dbReference type="GO" id="GO:0071949">
    <property type="term" value="F:FAD binding"/>
    <property type="evidence" value="ECO:0007669"/>
    <property type="project" value="TreeGrafter"/>
</dbReference>
<dbReference type="SUPFAM" id="SSF51730">
    <property type="entry name" value="FAD-linked oxidoreductase"/>
    <property type="match status" value="1"/>
</dbReference>
<accession>A0A382I7Q1</accession>
<gene>
    <name evidence="7" type="ORF">METZ01_LOCUS248259</name>
</gene>
<dbReference type="GO" id="GO:0004489">
    <property type="term" value="F:methylenetetrahydrofolate reductase [NAD(P)H] activity"/>
    <property type="evidence" value="ECO:0007669"/>
    <property type="project" value="InterPro"/>
</dbReference>
<dbReference type="InterPro" id="IPR029041">
    <property type="entry name" value="FAD-linked_oxidoreductase-like"/>
</dbReference>
<dbReference type="InterPro" id="IPR003171">
    <property type="entry name" value="Mehydrof_redctse-like"/>
</dbReference>
<dbReference type="GO" id="GO:0009086">
    <property type="term" value="P:methionine biosynthetic process"/>
    <property type="evidence" value="ECO:0007669"/>
    <property type="project" value="TreeGrafter"/>
</dbReference>
<feature type="non-terminal residue" evidence="7">
    <location>
        <position position="115"/>
    </location>
</feature>
<dbReference type="GO" id="GO:0005829">
    <property type="term" value="C:cytosol"/>
    <property type="evidence" value="ECO:0007669"/>
    <property type="project" value="TreeGrafter"/>
</dbReference>
<evidence type="ECO:0000256" key="4">
    <source>
        <dbReference type="ARBA" id="ARBA00022630"/>
    </source>
</evidence>
<evidence type="ECO:0000256" key="3">
    <source>
        <dbReference type="ARBA" id="ARBA00006743"/>
    </source>
</evidence>
<dbReference type="Gene3D" id="3.20.20.220">
    <property type="match status" value="1"/>
</dbReference>
<name>A0A382I7Q1_9ZZZZ</name>
<comment type="pathway">
    <text evidence="2">One-carbon metabolism; tetrahydrofolate interconversion.</text>
</comment>
<dbReference type="PANTHER" id="PTHR45754">
    <property type="entry name" value="METHYLENETETRAHYDROFOLATE REDUCTASE"/>
    <property type="match status" value="1"/>
</dbReference>
<evidence type="ECO:0000256" key="2">
    <source>
        <dbReference type="ARBA" id="ARBA00004777"/>
    </source>
</evidence>
<proteinExistence type="inferred from homology"/>